<dbReference type="STRING" id="903984.BCR21_15675"/>
<name>A0A1E5G8G9_9ENTE</name>
<keyword evidence="2" id="KW-1185">Reference proteome</keyword>
<sequence length="434" mass="50682">MNPIRSLKSNDYFTEFLKERYQTIQTESRPNYINSPFEFPENPVYLTDLLQGGNSIILESVDQFLGISRLEPENPYVLHTSVPSARSIQSNLALLNIKSENQSHWFIYSKSEQEFVLILKEQTDRFYQEAELIYFIMYNHLAIGKYYGRFGFLLSLLDSGHQLNHFEHLFQACDLKNYKAEIFPSLVHSRITPFFDENYFPMVKMTCTGLKDVVLSDQEESGLRVQLVDSGLTKCTSYEQLVEHIFTDTTKLVRNELQVLPQMNYLSVIEKRTSLQSFEGLCFFEREKVPLESVVEKIKKVNSFHEVETMIFDVEKHVYFNVRHEKWENCPFESIEQLLHDSLEFIDVQSSSYVLVTALKKSAHLTVKEKLFSFIHSAEIMSEAALAFASNAYVSRCLRNIDDCTFLAQFPEYEEITYLQVIGKNEWNQKLYIA</sequence>
<protein>
    <submittedName>
        <fullName evidence="1">Uncharacterized protein</fullName>
    </submittedName>
</protein>
<evidence type="ECO:0000313" key="2">
    <source>
        <dbReference type="Proteomes" id="UP000094068"/>
    </source>
</evidence>
<gene>
    <name evidence="1" type="ORF">BCR21_15675</name>
</gene>
<reference evidence="2" key="1">
    <citation type="submission" date="2016-09" db="EMBL/GenBank/DDBJ databases">
        <authorList>
            <person name="Gulvik C.A."/>
        </authorList>
    </citation>
    <scope>NUCLEOTIDE SEQUENCE [LARGE SCALE GENOMIC DNA]</scope>
    <source>
        <strain evidence="2">DSM 23328</strain>
    </source>
</reference>
<organism evidence="1 2">
    <name type="scientific">Enterococcus ureasiticus</name>
    <dbReference type="NCBI Taxonomy" id="903984"/>
    <lineage>
        <taxon>Bacteria</taxon>
        <taxon>Bacillati</taxon>
        <taxon>Bacillota</taxon>
        <taxon>Bacilli</taxon>
        <taxon>Lactobacillales</taxon>
        <taxon>Enterococcaceae</taxon>
        <taxon>Enterococcus</taxon>
    </lineage>
</organism>
<dbReference type="OrthoDB" id="3034905at2"/>
<accession>A0A1E5G8G9</accession>
<proteinExistence type="predicted"/>
<dbReference type="Proteomes" id="UP000094068">
    <property type="component" value="Unassembled WGS sequence"/>
</dbReference>
<dbReference type="AlphaFoldDB" id="A0A1E5G8G9"/>
<dbReference type="RefSeq" id="WP_069647473.1">
    <property type="nucleotide sequence ID" value="NZ_MIJZ01000017.1"/>
</dbReference>
<comment type="caution">
    <text evidence="1">The sequence shown here is derived from an EMBL/GenBank/DDBJ whole genome shotgun (WGS) entry which is preliminary data.</text>
</comment>
<evidence type="ECO:0000313" key="1">
    <source>
        <dbReference type="EMBL" id="OEG09013.1"/>
    </source>
</evidence>
<dbReference type="EMBL" id="MIJZ01000017">
    <property type="protein sequence ID" value="OEG09013.1"/>
    <property type="molecule type" value="Genomic_DNA"/>
</dbReference>